<reference evidence="2 3" key="1">
    <citation type="submission" date="2020-10" db="EMBL/GenBank/DDBJ databases">
        <title>Thermofilum lucidum 3507LT sp. nov. a novel member of Thermofilaceae family isolated from Chile hot spring, and proposal of description order Thermofilales.</title>
        <authorList>
            <person name="Zayulina K.S."/>
            <person name="Elcheninov A.G."/>
            <person name="Toshchakov S.V."/>
            <person name="Kublanov I.V."/>
        </authorList>
    </citation>
    <scope>NUCLEOTIDE SEQUENCE [LARGE SCALE GENOMIC DNA]</scope>
    <source>
        <strain evidence="2 3">3507LT</strain>
    </source>
</reference>
<dbReference type="Pfam" id="PF04126">
    <property type="entry name" value="Cyclophil_like"/>
    <property type="match status" value="1"/>
</dbReference>
<dbReference type="InterPro" id="IPR025658">
    <property type="entry name" value="Cyclophilin_TM1367"/>
</dbReference>
<accession>A0A7L9FFZ4</accession>
<dbReference type="RefSeq" id="WP_192818589.1">
    <property type="nucleotide sequence ID" value="NZ_CP062310.1"/>
</dbReference>
<keyword evidence="3" id="KW-1185">Reference proteome</keyword>
<dbReference type="KEGG" id="thel:IG193_07620"/>
<gene>
    <name evidence="2" type="ORF">IG193_07620</name>
</gene>
<dbReference type="SUPFAM" id="SSF50891">
    <property type="entry name" value="Cyclophilin-like"/>
    <property type="match status" value="1"/>
</dbReference>
<dbReference type="Proteomes" id="UP000594121">
    <property type="component" value="Chromosome"/>
</dbReference>
<sequence>MYLKVVFGEGFEAPVVVTSNEFYEKIRGLLPITSKLLTWKEEVYFETGVDFMGDAATRVTSGTLAYWPPGKALCIFAWANQPYGPVVHLGWLLGPKHYILGIIEEHAGGEEEVRLEPLDPAAYPEPLRRASELLNGHGFYAAPRSWGGAESVAGAFARHNFRVGFEVFVEDYGFIVESDPIYARDFSPIDEALQYRMKKVVKSRVDVNEEGYVILSEFAAREEALPDAVKQVVHDYLKVVDILSLTG</sequence>
<dbReference type="InterPro" id="IPR029000">
    <property type="entry name" value="Cyclophilin-like_dom_sf"/>
</dbReference>
<proteinExistence type="predicted"/>
<protein>
    <recommendedName>
        <fullName evidence="1">Cyclophilin TM1367-like domain-containing protein</fullName>
    </recommendedName>
</protein>
<dbReference type="Gene3D" id="2.40.100.20">
    <property type="match status" value="1"/>
</dbReference>
<feature type="domain" description="Cyclophilin TM1367-like" evidence="1">
    <location>
        <begin position="1"/>
        <end position="105"/>
    </location>
</feature>
<evidence type="ECO:0000313" key="2">
    <source>
        <dbReference type="EMBL" id="QOJ78617.1"/>
    </source>
</evidence>
<dbReference type="AlphaFoldDB" id="A0A7L9FFZ4"/>
<dbReference type="InParanoid" id="A0A7L9FFZ4"/>
<name>A0A7L9FFZ4_9CREN</name>
<dbReference type="GeneID" id="59149754"/>
<organism evidence="2 3">
    <name type="scientific">Infirmifilum lucidum</name>
    <dbReference type="NCBI Taxonomy" id="2776706"/>
    <lineage>
        <taxon>Archaea</taxon>
        <taxon>Thermoproteota</taxon>
        <taxon>Thermoprotei</taxon>
        <taxon>Thermofilales</taxon>
        <taxon>Thermofilaceae</taxon>
        <taxon>Infirmifilum</taxon>
    </lineage>
</organism>
<evidence type="ECO:0000313" key="3">
    <source>
        <dbReference type="Proteomes" id="UP000594121"/>
    </source>
</evidence>
<dbReference type="EMBL" id="CP062310">
    <property type="protein sequence ID" value="QOJ78617.1"/>
    <property type="molecule type" value="Genomic_DNA"/>
</dbReference>
<evidence type="ECO:0000259" key="1">
    <source>
        <dbReference type="Pfam" id="PF04126"/>
    </source>
</evidence>